<dbReference type="RefSeq" id="WP_016655896.1">
    <property type="nucleotide sequence ID" value="NZ_KE340352.1"/>
</dbReference>
<dbReference type="GO" id="GO:0016020">
    <property type="term" value="C:membrane"/>
    <property type="evidence" value="ECO:0007669"/>
    <property type="project" value="UniProtKB-SubCell"/>
</dbReference>
<keyword evidence="9" id="KW-1185">Reference proteome</keyword>
<organism evidence="8 9">
    <name type="scientific">Acinetobacter rudis CIP 110305</name>
    <dbReference type="NCBI Taxonomy" id="421052"/>
    <lineage>
        <taxon>Bacteria</taxon>
        <taxon>Pseudomonadati</taxon>
        <taxon>Pseudomonadota</taxon>
        <taxon>Gammaproteobacteria</taxon>
        <taxon>Moraxellales</taxon>
        <taxon>Moraxellaceae</taxon>
        <taxon>Acinetobacter</taxon>
    </lineage>
</organism>
<dbReference type="HOGENOM" id="CLU_067080_3_0_6"/>
<accession>S3NJF2</accession>
<keyword evidence="4 7" id="KW-0472">Membrane</keyword>
<dbReference type="InterPro" id="IPR004872">
    <property type="entry name" value="Lipoprotein_NlpA"/>
</dbReference>
<comment type="caution">
    <text evidence="8">The sequence shown here is derived from an EMBL/GenBank/DDBJ whole genome shotgun (WGS) entry which is preliminary data.</text>
</comment>
<dbReference type="PANTHER" id="PTHR30429:SF1">
    <property type="entry name" value="D-METHIONINE-BINDING LIPOPROTEIN METQ-RELATED"/>
    <property type="match status" value="1"/>
</dbReference>
<comment type="similarity">
    <text evidence="2">Belongs to the NlpA lipoprotein family.</text>
</comment>
<keyword evidence="7" id="KW-1133">Transmembrane helix</keyword>
<dbReference type="eggNOG" id="COG1464">
    <property type="taxonomic scope" value="Bacteria"/>
</dbReference>
<gene>
    <name evidence="8" type="ORF">F945_01488</name>
</gene>
<evidence type="ECO:0000256" key="4">
    <source>
        <dbReference type="ARBA" id="ARBA00023136"/>
    </source>
</evidence>
<dbReference type="Pfam" id="PF03180">
    <property type="entry name" value="Lipoprotein_9"/>
    <property type="match status" value="1"/>
</dbReference>
<dbReference type="OrthoDB" id="9812878at2"/>
<keyword evidence="6" id="KW-0449">Lipoprotein</keyword>
<feature type="transmembrane region" description="Helical" evidence="7">
    <location>
        <begin position="12"/>
        <end position="30"/>
    </location>
</feature>
<evidence type="ECO:0000256" key="6">
    <source>
        <dbReference type="ARBA" id="ARBA00023288"/>
    </source>
</evidence>
<evidence type="ECO:0000256" key="3">
    <source>
        <dbReference type="ARBA" id="ARBA00022729"/>
    </source>
</evidence>
<evidence type="ECO:0000256" key="2">
    <source>
        <dbReference type="ARBA" id="ARBA00008973"/>
    </source>
</evidence>
<evidence type="ECO:0000313" key="8">
    <source>
        <dbReference type="EMBL" id="EPF74449.1"/>
    </source>
</evidence>
<sequence length="277" mass="31267">MSDIRKSKKIWSIAIIAIIVIVGLTAYRWSNSSGQKQTLKIGISPPYAELLQSVANDVKAQGIDVELIEFSDWQAPNVAVQNGDIDANFFQQRVFLNNAIKQTNYDLQSFAIGSGSHVGLYSKKYKTLADLPEKARVVIPSDPVNSARALILLHRAGLIQLKDINNELSTLQDIRSNPKQLTFIEVEGPQTALAYDDADLIFGFPHYINMAKKADPHSALFLDPIDKKYAILFVTRKDYSDPDKKLETFVKTFQNSEKVKQILDRDFGQNMWFEGWK</sequence>
<dbReference type="SUPFAM" id="SSF53850">
    <property type="entry name" value="Periplasmic binding protein-like II"/>
    <property type="match status" value="1"/>
</dbReference>
<keyword evidence="5" id="KW-0564">Palmitate</keyword>
<evidence type="ECO:0000256" key="7">
    <source>
        <dbReference type="SAM" id="Phobius"/>
    </source>
</evidence>
<reference evidence="8 9" key="1">
    <citation type="submission" date="2013-06" db="EMBL/GenBank/DDBJ databases">
        <title>The Genome Sequence of Acinetobacter rudis CIP 110305.</title>
        <authorList>
            <consortium name="The Broad Institute Genome Sequencing Platform"/>
            <consortium name="The Broad Institute Genome Sequencing Center for Infectious Disease"/>
            <person name="Cerqueira G."/>
            <person name="Feldgarden M."/>
            <person name="Courvalin P."/>
            <person name="Perichon B."/>
            <person name="Grillot-Courvalin C."/>
            <person name="Clermont D."/>
            <person name="Rocha E."/>
            <person name="Yoon E.-J."/>
            <person name="Nemec A."/>
            <person name="Young S.K."/>
            <person name="Zeng Q."/>
            <person name="Gargeya S."/>
            <person name="Fitzgerald M."/>
            <person name="Abouelleil A."/>
            <person name="Alvarado L."/>
            <person name="Berlin A.M."/>
            <person name="Chapman S.B."/>
            <person name="Dewar J."/>
            <person name="Goldberg J."/>
            <person name="Griggs A."/>
            <person name="Gujja S."/>
            <person name="Hansen M."/>
            <person name="Howarth C."/>
            <person name="Imamovic A."/>
            <person name="Larimer J."/>
            <person name="McCowan C."/>
            <person name="Murphy C."/>
            <person name="Pearson M."/>
            <person name="Priest M."/>
            <person name="Roberts A."/>
            <person name="Saif S."/>
            <person name="Shea T."/>
            <person name="Sykes S."/>
            <person name="Wortman J."/>
            <person name="Nusbaum C."/>
            <person name="Birren B."/>
        </authorList>
    </citation>
    <scope>NUCLEOTIDE SEQUENCE [LARGE SCALE GENOMIC DNA]</scope>
    <source>
        <strain evidence="8 9">CIP 110305</strain>
    </source>
</reference>
<keyword evidence="3" id="KW-0732">Signal</keyword>
<dbReference type="Gene3D" id="3.40.190.10">
    <property type="entry name" value="Periplasmic binding protein-like II"/>
    <property type="match status" value="2"/>
</dbReference>
<protein>
    <submittedName>
        <fullName evidence="8">D-methionine transport system substrate-binding protein</fullName>
    </submittedName>
</protein>
<dbReference type="Proteomes" id="UP000014568">
    <property type="component" value="Unassembled WGS sequence"/>
</dbReference>
<dbReference type="AlphaFoldDB" id="S3NJF2"/>
<name>S3NJF2_9GAMM</name>
<comment type="subcellular location">
    <subcellularLocation>
        <location evidence="1">Membrane</location>
        <topology evidence="1">Lipid-anchor</topology>
    </subcellularLocation>
</comment>
<proteinExistence type="inferred from homology"/>
<dbReference type="PANTHER" id="PTHR30429">
    <property type="entry name" value="D-METHIONINE-BINDING LIPOPROTEIN METQ"/>
    <property type="match status" value="1"/>
</dbReference>
<keyword evidence="7" id="KW-0812">Transmembrane</keyword>
<evidence type="ECO:0000313" key="9">
    <source>
        <dbReference type="Proteomes" id="UP000014568"/>
    </source>
</evidence>
<dbReference type="PATRIC" id="fig|421052.3.peg.1444"/>
<evidence type="ECO:0000256" key="1">
    <source>
        <dbReference type="ARBA" id="ARBA00004635"/>
    </source>
</evidence>
<evidence type="ECO:0000256" key="5">
    <source>
        <dbReference type="ARBA" id="ARBA00023139"/>
    </source>
</evidence>
<dbReference type="EMBL" id="ATGI01000018">
    <property type="protein sequence ID" value="EPF74449.1"/>
    <property type="molecule type" value="Genomic_DNA"/>
</dbReference>
<dbReference type="STRING" id="632955.GCA_000829675_00869"/>